<gene>
    <name evidence="2" type="ORF">VC83_04683</name>
</gene>
<dbReference type="PROSITE" id="PS50097">
    <property type="entry name" value="BTB"/>
    <property type="match status" value="1"/>
</dbReference>
<dbReference type="InterPro" id="IPR000210">
    <property type="entry name" value="BTB/POZ_dom"/>
</dbReference>
<dbReference type="AlphaFoldDB" id="A0A177A8G4"/>
<sequence length="111" mass="12331">MAELYVLDPDGDLIVTHRASRGPFAPWNRSEGPSDIQDGEPLPPPELWFKVSSKHLALASPRFKKMLAGPYKEANLPCPEVTIEEFDSEALKILLNIIHGKNSKVPRSLSL</sequence>
<feature type="domain" description="BTB" evidence="1">
    <location>
        <begin position="49"/>
        <end position="107"/>
    </location>
</feature>
<dbReference type="VEuPathDB" id="FungiDB:GMDG_01390"/>
<name>A0A177A8G4_9PEZI</name>
<reference evidence="2" key="1">
    <citation type="submission" date="2016-03" db="EMBL/GenBank/DDBJ databases">
        <title>Updated assembly of Pseudogymnoascus destructans, the fungus causing white-nose syndrome of bats.</title>
        <authorList>
            <person name="Palmer J.M."/>
            <person name="Drees K.P."/>
            <person name="Foster J.T."/>
            <person name="Lindner D.L."/>
        </authorList>
    </citation>
    <scope>NUCLEOTIDE SEQUENCE [LARGE SCALE GENOMIC DNA]</scope>
    <source>
        <strain evidence="2">20631-21</strain>
    </source>
</reference>
<organism evidence="2">
    <name type="scientific">Pseudogymnoascus destructans</name>
    <dbReference type="NCBI Taxonomy" id="655981"/>
    <lineage>
        <taxon>Eukaryota</taxon>
        <taxon>Fungi</taxon>
        <taxon>Dikarya</taxon>
        <taxon>Ascomycota</taxon>
        <taxon>Pezizomycotina</taxon>
        <taxon>Leotiomycetes</taxon>
        <taxon>Thelebolales</taxon>
        <taxon>Thelebolaceae</taxon>
        <taxon>Pseudogymnoascus</taxon>
    </lineage>
</organism>
<accession>A0A177A8G4</accession>
<dbReference type="Pfam" id="PF00651">
    <property type="entry name" value="BTB"/>
    <property type="match status" value="1"/>
</dbReference>
<dbReference type="CDD" id="cd18186">
    <property type="entry name" value="BTB_POZ_ZBTB_KLHL-like"/>
    <property type="match status" value="1"/>
</dbReference>
<dbReference type="InterPro" id="IPR011333">
    <property type="entry name" value="SKP1/BTB/POZ_sf"/>
</dbReference>
<dbReference type="Gene3D" id="3.30.710.10">
    <property type="entry name" value="Potassium Channel Kv1.1, Chain A"/>
    <property type="match status" value="1"/>
</dbReference>
<dbReference type="SUPFAM" id="SSF54695">
    <property type="entry name" value="POZ domain"/>
    <property type="match status" value="1"/>
</dbReference>
<evidence type="ECO:0000313" key="2">
    <source>
        <dbReference type="EMBL" id="OAF57551.1"/>
    </source>
</evidence>
<dbReference type="GeneID" id="36287754"/>
<dbReference type="RefSeq" id="XP_024322839.1">
    <property type="nucleotide sequence ID" value="XM_024468312.1"/>
</dbReference>
<dbReference type="eggNOG" id="ENOG502R9S0">
    <property type="taxonomic scope" value="Eukaryota"/>
</dbReference>
<evidence type="ECO:0000259" key="1">
    <source>
        <dbReference type="PROSITE" id="PS50097"/>
    </source>
</evidence>
<dbReference type="Proteomes" id="UP000077154">
    <property type="component" value="Unassembled WGS sequence"/>
</dbReference>
<dbReference type="EMBL" id="KV441400">
    <property type="protein sequence ID" value="OAF57551.1"/>
    <property type="molecule type" value="Genomic_DNA"/>
</dbReference>
<dbReference type="OrthoDB" id="5326346at2759"/>
<protein>
    <recommendedName>
        <fullName evidence="1">BTB domain-containing protein</fullName>
    </recommendedName>
</protein>
<proteinExistence type="predicted"/>